<organism evidence="1 2">
    <name type="scientific">Vararia minispora EC-137</name>
    <dbReference type="NCBI Taxonomy" id="1314806"/>
    <lineage>
        <taxon>Eukaryota</taxon>
        <taxon>Fungi</taxon>
        <taxon>Dikarya</taxon>
        <taxon>Basidiomycota</taxon>
        <taxon>Agaricomycotina</taxon>
        <taxon>Agaricomycetes</taxon>
        <taxon>Russulales</taxon>
        <taxon>Lachnocladiaceae</taxon>
        <taxon>Vararia</taxon>
    </lineage>
</organism>
<comment type="caution">
    <text evidence="1">The sequence shown here is derived from an EMBL/GenBank/DDBJ whole genome shotgun (WGS) entry which is preliminary data.</text>
</comment>
<dbReference type="Proteomes" id="UP000814128">
    <property type="component" value="Unassembled WGS sequence"/>
</dbReference>
<gene>
    <name evidence="1" type="ORF">K488DRAFT_76484</name>
</gene>
<sequence length="401" mass="44303">MALKDEKQSIATAVIHGDNAFHGLSPEVAPSMSVTTIFRHAQGFQATSLKPEPSAEDIRDGRAYLYTRMGQPTATRLERVLSKINGGYAITYASGLAAVFAALEFYKPRKIAISSGYHGVHFILDIYKRGRDVEVVDLDIDDYTGVDVCWVETPLNPTGEARNLQHYADRIHAVGGHLVVDSTFAPPPLQYPFKWGADMILHSGTKYFGGHSDLLNGTLIVKTEKEWHDLWTTRYKLGSPMGSLETWLLLRSLRTLPLRVPRQSASATHLVQWLDSIARTPKGQTYDGVPGGFIVKVFHSSLQGRDGKTWSPAQQMEGGGSPTFSIIMEPEHAAVFPRILKVFTNATSLGGVESLIEQKIQSSPGADPRIVRISVGLEDVEDLKEDMRRAFLEMTQTKAKL</sequence>
<dbReference type="EMBL" id="MU273481">
    <property type="protein sequence ID" value="KAI0035648.1"/>
    <property type="molecule type" value="Genomic_DNA"/>
</dbReference>
<evidence type="ECO:0000313" key="2">
    <source>
        <dbReference type="Proteomes" id="UP000814128"/>
    </source>
</evidence>
<name>A0ACB8QVW8_9AGAM</name>
<reference evidence="1" key="2">
    <citation type="journal article" date="2022" name="New Phytol.">
        <title>Evolutionary transition to the ectomycorrhizal habit in the genomes of a hyperdiverse lineage of mushroom-forming fungi.</title>
        <authorList>
            <person name="Looney B."/>
            <person name="Miyauchi S."/>
            <person name="Morin E."/>
            <person name="Drula E."/>
            <person name="Courty P.E."/>
            <person name="Kohler A."/>
            <person name="Kuo A."/>
            <person name="LaButti K."/>
            <person name="Pangilinan J."/>
            <person name="Lipzen A."/>
            <person name="Riley R."/>
            <person name="Andreopoulos W."/>
            <person name="He G."/>
            <person name="Johnson J."/>
            <person name="Nolan M."/>
            <person name="Tritt A."/>
            <person name="Barry K.W."/>
            <person name="Grigoriev I.V."/>
            <person name="Nagy L.G."/>
            <person name="Hibbett D."/>
            <person name="Henrissat B."/>
            <person name="Matheny P.B."/>
            <person name="Labbe J."/>
            <person name="Martin F.M."/>
        </authorList>
    </citation>
    <scope>NUCLEOTIDE SEQUENCE</scope>
    <source>
        <strain evidence="1">EC-137</strain>
    </source>
</reference>
<keyword evidence="2" id="KW-1185">Reference proteome</keyword>
<evidence type="ECO:0000313" key="1">
    <source>
        <dbReference type="EMBL" id="KAI0035648.1"/>
    </source>
</evidence>
<reference evidence="1" key="1">
    <citation type="submission" date="2021-02" db="EMBL/GenBank/DDBJ databases">
        <authorList>
            <consortium name="DOE Joint Genome Institute"/>
            <person name="Ahrendt S."/>
            <person name="Looney B.P."/>
            <person name="Miyauchi S."/>
            <person name="Morin E."/>
            <person name="Drula E."/>
            <person name="Courty P.E."/>
            <person name="Chicoki N."/>
            <person name="Fauchery L."/>
            <person name="Kohler A."/>
            <person name="Kuo A."/>
            <person name="Labutti K."/>
            <person name="Pangilinan J."/>
            <person name="Lipzen A."/>
            <person name="Riley R."/>
            <person name="Andreopoulos W."/>
            <person name="He G."/>
            <person name="Johnson J."/>
            <person name="Barry K.W."/>
            <person name="Grigoriev I.V."/>
            <person name="Nagy L."/>
            <person name="Hibbett D."/>
            <person name="Henrissat B."/>
            <person name="Matheny P.B."/>
            <person name="Labbe J."/>
            <person name="Martin F."/>
        </authorList>
    </citation>
    <scope>NUCLEOTIDE SEQUENCE</scope>
    <source>
        <strain evidence="1">EC-137</strain>
    </source>
</reference>
<protein>
    <submittedName>
        <fullName evidence="1">Cystathionine gamma-synthase</fullName>
    </submittedName>
</protein>
<proteinExistence type="predicted"/>
<accession>A0ACB8QVW8</accession>